<proteinExistence type="predicted"/>
<feature type="domain" description="PH" evidence="1">
    <location>
        <begin position="4"/>
        <end position="105"/>
    </location>
</feature>
<dbReference type="Pfam" id="PF00169">
    <property type="entry name" value="PH"/>
    <property type="match status" value="1"/>
</dbReference>
<accession>A0AAE0KSJ5</accession>
<evidence type="ECO:0000259" key="1">
    <source>
        <dbReference type="PROSITE" id="PS50003"/>
    </source>
</evidence>
<dbReference type="Proteomes" id="UP001190700">
    <property type="component" value="Unassembled WGS sequence"/>
</dbReference>
<evidence type="ECO:0000313" key="3">
    <source>
        <dbReference type="Proteomes" id="UP001190700"/>
    </source>
</evidence>
<sequence>MSDPVHMSGFLQKKRTTSWPNLWQTRYVSLRGFELSWSKKQGGDFLGCADLKSMKLVERGIMTKRTDLAFDTFQSNKERTRSFLFRASSEEEANKWWEKLEIVQGGLPPVRITRLVAMSDNPLSSEIAKVGDRIKLHLLASEDVLAPMVTFGRRKTADVTGSGAEWWATMELELEDQQEGPLEFHVRCTPVKTRDLYEKIREDAVAHQPIGSDANVKCVFQGPLIKRLAMVSSSAHSPKVAAAGDTLTIALESDKAVSMPRVMVGDLRSRTDAGSARGRRCSSKSCLCAV</sequence>
<dbReference type="EMBL" id="LGRX02019212">
    <property type="protein sequence ID" value="KAK3258859.1"/>
    <property type="molecule type" value="Genomic_DNA"/>
</dbReference>
<comment type="caution">
    <text evidence="2">The sequence shown here is derived from an EMBL/GenBank/DDBJ whole genome shotgun (WGS) entry which is preliminary data.</text>
</comment>
<dbReference type="SMART" id="SM00233">
    <property type="entry name" value="PH"/>
    <property type="match status" value="1"/>
</dbReference>
<dbReference type="SUPFAM" id="SSF50729">
    <property type="entry name" value="PH domain-like"/>
    <property type="match status" value="1"/>
</dbReference>
<name>A0AAE0KSJ5_9CHLO</name>
<organism evidence="2 3">
    <name type="scientific">Cymbomonas tetramitiformis</name>
    <dbReference type="NCBI Taxonomy" id="36881"/>
    <lineage>
        <taxon>Eukaryota</taxon>
        <taxon>Viridiplantae</taxon>
        <taxon>Chlorophyta</taxon>
        <taxon>Pyramimonadophyceae</taxon>
        <taxon>Pyramimonadales</taxon>
        <taxon>Pyramimonadaceae</taxon>
        <taxon>Cymbomonas</taxon>
    </lineage>
</organism>
<dbReference type="AlphaFoldDB" id="A0AAE0KSJ5"/>
<protein>
    <recommendedName>
        <fullName evidence="1">PH domain-containing protein</fullName>
    </recommendedName>
</protein>
<feature type="non-terminal residue" evidence="2">
    <location>
        <position position="290"/>
    </location>
</feature>
<dbReference type="CDD" id="cd00821">
    <property type="entry name" value="PH"/>
    <property type="match status" value="1"/>
</dbReference>
<dbReference type="InterPro" id="IPR011993">
    <property type="entry name" value="PH-like_dom_sf"/>
</dbReference>
<dbReference type="Gene3D" id="2.30.29.30">
    <property type="entry name" value="Pleckstrin-homology domain (PH domain)/Phosphotyrosine-binding domain (PTB)"/>
    <property type="match status" value="1"/>
</dbReference>
<reference evidence="2 3" key="1">
    <citation type="journal article" date="2015" name="Genome Biol. Evol.">
        <title>Comparative Genomics of a Bacterivorous Green Alga Reveals Evolutionary Causalities and Consequences of Phago-Mixotrophic Mode of Nutrition.</title>
        <authorList>
            <person name="Burns J.A."/>
            <person name="Paasch A."/>
            <person name="Narechania A."/>
            <person name="Kim E."/>
        </authorList>
    </citation>
    <scope>NUCLEOTIDE SEQUENCE [LARGE SCALE GENOMIC DNA]</scope>
    <source>
        <strain evidence="2 3">PLY_AMNH</strain>
    </source>
</reference>
<dbReference type="PROSITE" id="PS50003">
    <property type="entry name" value="PH_DOMAIN"/>
    <property type="match status" value="1"/>
</dbReference>
<gene>
    <name evidence="2" type="ORF">CYMTET_32115</name>
</gene>
<keyword evidence="3" id="KW-1185">Reference proteome</keyword>
<dbReference type="InterPro" id="IPR001849">
    <property type="entry name" value="PH_domain"/>
</dbReference>
<evidence type="ECO:0000313" key="2">
    <source>
        <dbReference type="EMBL" id="KAK3258859.1"/>
    </source>
</evidence>